<sequence length="499" mass="57822">MSNSRLNRCISKREASDCKELGGTTGSRKLDESDIVGHINTFPAYQSHYSRIKNPNRKYFNSGLNVKKMYDLYVEECRTQNIEPKKLKYYYQVFNTKFNLHFEIPHQDTCKLCDDLEFKLKGADNEDIKKNLSAQKELHLRKAESARESLRNDSKKAAEAYIVTFDSQKASPFPKLTTSVAYYKRNLYLYNLGIHSFNSNTGYMCVWNETQGGRGSQDIATCLVKHLKLYAGNHKHVIAHSDSCTGQNRNIKMSLSLLKLVQDPEVEINVIDLEFLISGHSFLPYDGEFGIIESESRRHGMIYHPDEWIDIIKNSKRKEPKFVVSEIQHEEFLSTTNLENLITNRKTTTDGCNFTWLKIRWLQFQRDLPLQFQFKESLNSETEFHIVDLSKKKSVGRPSRGLTYVMQQPLYHTRRTVTAAKKKDMMDLLPYIAPVHHNFYKNLLTETVTRGSAQQNLENRSSDDEMIHDKTKLNEIAQIYSGLSPHFFVCLLVKILDVL</sequence>
<name>A0A9N9SIB2_PHACE</name>
<dbReference type="OrthoDB" id="6753578at2759"/>
<organism evidence="2 3">
    <name type="scientific">Phaedon cochleariae</name>
    <name type="common">Mustard beetle</name>
    <dbReference type="NCBI Taxonomy" id="80249"/>
    <lineage>
        <taxon>Eukaryota</taxon>
        <taxon>Metazoa</taxon>
        <taxon>Ecdysozoa</taxon>
        <taxon>Arthropoda</taxon>
        <taxon>Hexapoda</taxon>
        <taxon>Insecta</taxon>
        <taxon>Pterygota</taxon>
        <taxon>Neoptera</taxon>
        <taxon>Endopterygota</taxon>
        <taxon>Coleoptera</taxon>
        <taxon>Polyphaga</taxon>
        <taxon>Cucujiformia</taxon>
        <taxon>Chrysomeloidea</taxon>
        <taxon>Chrysomelidae</taxon>
        <taxon>Chrysomelinae</taxon>
        <taxon>Chrysomelini</taxon>
        <taxon>Phaedon</taxon>
    </lineage>
</organism>
<dbReference type="Proteomes" id="UP001153737">
    <property type="component" value="Chromosome 4"/>
</dbReference>
<reference evidence="2" key="2">
    <citation type="submission" date="2022-10" db="EMBL/GenBank/DDBJ databases">
        <authorList>
            <consortium name="ENA_rothamsted_submissions"/>
            <consortium name="culmorum"/>
            <person name="King R."/>
        </authorList>
    </citation>
    <scope>NUCLEOTIDE SEQUENCE</scope>
</reference>
<feature type="coiled-coil region" evidence="1">
    <location>
        <begin position="129"/>
        <end position="160"/>
    </location>
</feature>
<accession>A0A9N9SIB2</accession>
<evidence type="ECO:0000313" key="2">
    <source>
        <dbReference type="EMBL" id="CAG9820692.1"/>
    </source>
</evidence>
<evidence type="ECO:0000313" key="3">
    <source>
        <dbReference type="Proteomes" id="UP001153737"/>
    </source>
</evidence>
<keyword evidence="3" id="KW-1185">Reference proteome</keyword>
<dbReference type="PANTHER" id="PTHR10773:SF19">
    <property type="match status" value="1"/>
</dbReference>
<keyword evidence="1" id="KW-0175">Coiled coil</keyword>
<dbReference type="AlphaFoldDB" id="A0A9N9SIB2"/>
<proteinExistence type="predicted"/>
<protein>
    <submittedName>
        <fullName evidence="2">Uncharacterized protein</fullName>
    </submittedName>
</protein>
<evidence type="ECO:0000256" key="1">
    <source>
        <dbReference type="SAM" id="Coils"/>
    </source>
</evidence>
<reference evidence="2" key="1">
    <citation type="submission" date="2022-01" db="EMBL/GenBank/DDBJ databases">
        <authorList>
            <person name="King R."/>
        </authorList>
    </citation>
    <scope>NUCLEOTIDE SEQUENCE</scope>
</reference>
<dbReference type="EMBL" id="OU896710">
    <property type="protein sequence ID" value="CAG9820692.1"/>
    <property type="molecule type" value="Genomic_DNA"/>
</dbReference>
<dbReference type="PANTHER" id="PTHR10773">
    <property type="entry name" value="DNA-DIRECTED RNA POLYMERASES I, II, AND III SUBUNIT RPABC2"/>
    <property type="match status" value="1"/>
</dbReference>
<gene>
    <name evidence="2" type="ORF">PHAECO_LOCUS8859</name>
</gene>